<dbReference type="PROSITE" id="PS51257">
    <property type="entry name" value="PROKAR_LIPOPROTEIN"/>
    <property type="match status" value="1"/>
</dbReference>
<dbReference type="Pfam" id="PF13202">
    <property type="entry name" value="EF-hand_5"/>
    <property type="match status" value="2"/>
</dbReference>
<evidence type="ECO:0000313" key="4">
    <source>
        <dbReference type="Proteomes" id="UP000037848"/>
    </source>
</evidence>
<dbReference type="PATRIC" id="fig|187330.3.peg.1098"/>
<keyword evidence="4" id="KW-1185">Reference proteome</keyword>
<feature type="chain" id="PRO_5005878217" evidence="1">
    <location>
        <begin position="22"/>
        <end position="78"/>
    </location>
</feature>
<dbReference type="InterPro" id="IPR018247">
    <property type="entry name" value="EF_Hand_1_Ca_BS"/>
</dbReference>
<gene>
    <name evidence="3" type="ORF">ADS77_13355</name>
</gene>
<keyword evidence="1" id="KW-0732">Signal</keyword>
<protein>
    <submittedName>
        <fullName evidence="3">Calcium-binding protein</fullName>
    </submittedName>
</protein>
<organism evidence="3 4">
    <name type="scientific">Pseudoalteromonas porphyrae</name>
    <dbReference type="NCBI Taxonomy" id="187330"/>
    <lineage>
        <taxon>Bacteria</taxon>
        <taxon>Pseudomonadati</taxon>
        <taxon>Pseudomonadota</taxon>
        <taxon>Gammaproteobacteria</taxon>
        <taxon>Alteromonadales</taxon>
        <taxon>Pseudoalteromonadaceae</taxon>
        <taxon>Pseudoalteromonas</taxon>
    </lineage>
</organism>
<dbReference type="GO" id="GO:0005509">
    <property type="term" value="F:calcium ion binding"/>
    <property type="evidence" value="ECO:0007669"/>
    <property type="project" value="InterPro"/>
</dbReference>
<dbReference type="STRING" id="187330.AMS58_06555"/>
<dbReference type="EMBL" id="LHPH01000015">
    <property type="protein sequence ID" value="KPH61935.1"/>
    <property type="molecule type" value="Genomic_DNA"/>
</dbReference>
<dbReference type="PROSITE" id="PS00018">
    <property type="entry name" value="EF_HAND_1"/>
    <property type="match status" value="1"/>
</dbReference>
<dbReference type="Gene3D" id="1.10.238.10">
    <property type="entry name" value="EF-hand"/>
    <property type="match status" value="1"/>
</dbReference>
<feature type="domain" description="EF-hand" evidence="2">
    <location>
        <begin position="26"/>
        <end position="45"/>
    </location>
</feature>
<proteinExistence type="predicted"/>
<feature type="domain" description="EF-hand" evidence="2">
    <location>
        <begin position="56"/>
        <end position="72"/>
    </location>
</feature>
<reference evidence="3 4" key="1">
    <citation type="submission" date="2015-08" db="EMBL/GenBank/DDBJ databases">
        <title>Draft Genome Sequence of Pseudoalteromonas porphyrae UCD-SED14.</title>
        <authorList>
            <person name="Coil D.A."/>
            <person name="Jospin G."/>
            <person name="Lee R.D."/>
            <person name="Eisen J.A."/>
        </authorList>
    </citation>
    <scope>NUCLEOTIDE SEQUENCE [LARGE SCALE GENOMIC DNA]</scope>
    <source>
        <strain evidence="3 4">UCD-SED14</strain>
    </source>
</reference>
<sequence>MKYKTQLGLIALLTISCGSFATTDKIKDIFNNLDRNKDGLLTRSESAKDPALWSRFKSYDTDKDNKLSLSEFTLYASK</sequence>
<accession>A0A0N1MTR2</accession>
<comment type="caution">
    <text evidence="3">The sequence shown here is derived from an EMBL/GenBank/DDBJ whole genome shotgun (WGS) entry which is preliminary data.</text>
</comment>
<evidence type="ECO:0000313" key="3">
    <source>
        <dbReference type="EMBL" id="KPH61935.1"/>
    </source>
</evidence>
<dbReference type="SUPFAM" id="SSF47473">
    <property type="entry name" value="EF-hand"/>
    <property type="match status" value="1"/>
</dbReference>
<dbReference type="AlphaFoldDB" id="A0A0N1MTR2"/>
<dbReference type="RefSeq" id="WP_054454883.1">
    <property type="nucleotide sequence ID" value="NZ_LHPH01000015.1"/>
</dbReference>
<dbReference type="Proteomes" id="UP000037848">
    <property type="component" value="Unassembled WGS sequence"/>
</dbReference>
<dbReference type="InterPro" id="IPR011992">
    <property type="entry name" value="EF-hand-dom_pair"/>
</dbReference>
<dbReference type="InterPro" id="IPR002048">
    <property type="entry name" value="EF_hand_dom"/>
</dbReference>
<feature type="signal peptide" evidence="1">
    <location>
        <begin position="1"/>
        <end position="21"/>
    </location>
</feature>
<dbReference type="OrthoDB" id="6887873at2"/>
<name>A0A0N1MTR2_9GAMM</name>
<evidence type="ECO:0000259" key="2">
    <source>
        <dbReference type="Pfam" id="PF13202"/>
    </source>
</evidence>
<evidence type="ECO:0000256" key="1">
    <source>
        <dbReference type="SAM" id="SignalP"/>
    </source>
</evidence>